<comment type="subcellular location">
    <subcellularLocation>
        <location evidence="2">Cytoplasm</location>
        <location evidence="2">Cytoskeleton</location>
        <location evidence="2">Flagellum axoneme</location>
    </subcellularLocation>
</comment>
<feature type="coiled-coil region" evidence="10">
    <location>
        <begin position="208"/>
        <end position="242"/>
    </location>
</feature>
<keyword evidence="9" id="KW-0966">Cell projection</keyword>
<evidence type="ECO:0000256" key="8">
    <source>
        <dbReference type="ARBA" id="ARBA00023212"/>
    </source>
</evidence>
<keyword evidence="8" id="KW-0206">Cytoskeleton</keyword>
<dbReference type="InterPro" id="IPR042815">
    <property type="entry name" value="DRC10"/>
</dbReference>
<sequence>MSEREDIAISIIRMEKLLSDVTNKIEKSIEKLGAHDSQLLREIIDLIGLLKQFVISRMKRTPEVECTHAINLHDCRTKVAETLAELEALREMSGEQDLSSEILLRDIVTCVNDEEEIMRSIRETSEIEIPREREESMREMLIVREREEARKELLRSEIDSAERRLHDVTESNATSEKKLFDICAKVEQEYITFLAKYDCDIGASHTLTEELSRDNEAVKAEIKEMEDQLTVQRELYVRFKKEREIALMIAFTEKLQLFRRNQAAKIIQRAWRAYFERISLKKRRKMKRK</sequence>
<keyword evidence="7" id="KW-0969">Cilium</keyword>
<evidence type="ECO:0000256" key="1">
    <source>
        <dbReference type="ARBA" id="ARBA00003029"/>
    </source>
</evidence>
<dbReference type="Proteomes" id="UP000504618">
    <property type="component" value="Unplaced"/>
</dbReference>
<protein>
    <recommendedName>
        <fullName evidence="4">Dynein regulatory complex protein 10</fullName>
    </recommendedName>
</protein>
<dbReference type="AlphaFoldDB" id="A0A6J1QIM5"/>
<evidence type="ECO:0000313" key="12">
    <source>
        <dbReference type="RefSeq" id="XP_024882249.1"/>
    </source>
</evidence>
<reference evidence="12" key="1">
    <citation type="submission" date="2025-08" db="UniProtKB">
        <authorList>
            <consortium name="RefSeq"/>
        </authorList>
    </citation>
    <scope>IDENTIFICATION</scope>
    <source>
        <tissue evidence="12">Whole body</tissue>
    </source>
</reference>
<comment type="similarity">
    <text evidence="3">Belongs to the DRC10 family.</text>
</comment>
<dbReference type="PANTHER" id="PTHR31598:SF1">
    <property type="entry name" value="DYNEIN REGULATORY COMPLEX PROTEIN 10"/>
    <property type="match status" value="1"/>
</dbReference>
<name>A0A6J1QIM5_9HYME</name>
<keyword evidence="10" id="KW-0175">Coiled coil</keyword>
<feature type="coiled-coil region" evidence="10">
    <location>
        <begin position="144"/>
        <end position="178"/>
    </location>
</feature>
<dbReference type="PANTHER" id="PTHR31598">
    <property type="entry name" value="IQ DOMAIN-CONTAINING PROTEIN D"/>
    <property type="match status" value="1"/>
</dbReference>
<evidence type="ECO:0000256" key="7">
    <source>
        <dbReference type="ARBA" id="ARBA00023069"/>
    </source>
</evidence>
<dbReference type="PROSITE" id="PS50096">
    <property type="entry name" value="IQ"/>
    <property type="match status" value="1"/>
</dbReference>
<proteinExistence type="inferred from homology"/>
<evidence type="ECO:0000256" key="3">
    <source>
        <dbReference type="ARBA" id="ARBA00009071"/>
    </source>
</evidence>
<accession>A0A6J1QIM5</accession>
<evidence type="ECO:0000256" key="10">
    <source>
        <dbReference type="SAM" id="Coils"/>
    </source>
</evidence>
<evidence type="ECO:0000256" key="9">
    <source>
        <dbReference type="ARBA" id="ARBA00023273"/>
    </source>
</evidence>
<dbReference type="GeneID" id="112461290"/>
<evidence type="ECO:0000256" key="4">
    <source>
        <dbReference type="ARBA" id="ARBA00021752"/>
    </source>
</evidence>
<evidence type="ECO:0000256" key="6">
    <source>
        <dbReference type="ARBA" id="ARBA00022846"/>
    </source>
</evidence>
<gene>
    <name evidence="12" type="primary">LOC112461290</name>
</gene>
<evidence type="ECO:0000313" key="11">
    <source>
        <dbReference type="Proteomes" id="UP000504618"/>
    </source>
</evidence>
<dbReference type="OrthoDB" id="536093at2759"/>
<keyword evidence="5" id="KW-0963">Cytoplasm</keyword>
<keyword evidence="11" id="KW-1185">Reference proteome</keyword>
<dbReference type="RefSeq" id="XP_024882249.1">
    <property type="nucleotide sequence ID" value="XM_025026481.1"/>
</dbReference>
<evidence type="ECO:0000256" key="5">
    <source>
        <dbReference type="ARBA" id="ARBA00022490"/>
    </source>
</evidence>
<organism evidence="11 12">
    <name type="scientific">Temnothorax curvispinosus</name>
    <dbReference type="NCBI Taxonomy" id="300111"/>
    <lineage>
        <taxon>Eukaryota</taxon>
        <taxon>Metazoa</taxon>
        <taxon>Ecdysozoa</taxon>
        <taxon>Arthropoda</taxon>
        <taxon>Hexapoda</taxon>
        <taxon>Insecta</taxon>
        <taxon>Pterygota</taxon>
        <taxon>Neoptera</taxon>
        <taxon>Endopterygota</taxon>
        <taxon>Hymenoptera</taxon>
        <taxon>Apocrita</taxon>
        <taxon>Aculeata</taxon>
        <taxon>Formicoidea</taxon>
        <taxon>Formicidae</taxon>
        <taxon>Myrmicinae</taxon>
        <taxon>Temnothorax</taxon>
    </lineage>
</organism>
<keyword evidence="6" id="KW-0282">Flagellum</keyword>
<evidence type="ECO:0000256" key="2">
    <source>
        <dbReference type="ARBA" id="ARBA00004611"/>
    </source>
</evidence>
<comment type="function">
    <text evidence="1">Component of the nexin-dynein regulatory complex (N-DRC), a key regulator of ciliary/flagellar motility which maintains the alignment and integrity of the distal axoneme and regulates microtubule sliding in motile axonemes.</text>
</comment>